<dbReference type="EMBL" id="CAKM01000353">
    <property type="protein sequence ID" value="CCJ31583.1"/>
    <property type="molecule type" value="Genomic_DNA"/>
</dbReference>
<dbReference type="Proteomes" id="UP000010422">
    <property type="component" value="Unassembled WGS sequence"/>
</dbReference>
<gene>
    <name evidence="2" type="ORF">PNEJI1_003669</name>
</gene>
<reference evidence="2 3" key="1">
    <citation type="journal article" date="2012" name="MBio">
        <title>De novo assembly of the Pneumocystis jirovecii genome from a single bronchoalveolar lavage fluid specimen from a patient.</title>
        <authorList>
            <person name="Cisse O.H."/>
            <person name="Pagni M."/>
            <person name="Hauser P.M."/>
        </authorList>
    </citation>
    <scope>NUCLEOTIDE SEQUENCE [LARGE SCALE GENOMIC DNA]</scope>
    <source>
        <strain evidence="2 3">SE8</strain>
    </source>
</reference>
<proteinExistence type="predicted"/>
<protein>
    <submittedName>
        <fullName evidence="2">Uncharacterized protein</fullName>
    </submittedName>
</protein>
<dbReference type="VEuPathDB" id="FungiDB:PNEJI1_003669"/>
<evidence type="ECO:0000313" key="3">
    <source>
        <dbReference type="Proteomes" id="UP000010422"/>
    </source>
</evidence>
<organism evidence="3">
    <name type="scientific">Pneumocystis jirovecii</name>
    <name type="common">Human pneumocystis pneumonia agent</name>
    <dbReference type="NCBI Taxonomy" id="42068"/>
    <lineage>
        <taxon>Eukaryota</taxon>
        <taxon>Fungi</taxon>
        <taxon>Dikarya</taxon>
        <taxon>Ascomycota</taxon>
        <taxon>Taphrinomycotina</taxon>
        <taxon>Pneumocystomycetes</taxon>
        <taxon>Pneumocystaceae</taxon>
        <taxon>Pneumocystis</taxon>
    </lineage>
</organism>
<accession>L0PGT8</accession>
<dbReference type="InParanoid" id="L0PGT8"/>
<evidence type="ECO:0000256" key="1">
    <source>
        <dbReference type="SAM" id="MobiDB-lite"/>
    </source>
</evidence>
<sequence>MISIEKQKEFPRQTLKQNIHQSNSALQAITNIEDTNQYHVPDKKVHFMSTKNLNPRWDTKHNEELQPTFHQSADSSVCSNSTALITIQTKINYQHNQEPLVSQTPALKQGWGTNTSSSARWKRVGRTGLGPPKRAERLSSESAEGFENTTEVENVEPLEGVPVRLESQCCAVWVCSMSDVVWVVYSMVYSVVYNVGGVI</sequence>
<dbReference type="STRING" id="1209962.L0PGT8"/>
<evidence type="ECO:0000313" key="2">
    <source>
        <dbReference type="EMBL" id="CCJ31583.1"/>
    </source>
</evidence>
<feature type="region of interest" description="Disordered" evidence="1">
    <location>
        <begin position="123"/>
        <end position="148"/>
    </location>
</feature>
<name>L0PGT8_PNEJI</name>
<dbReference type="AlphaFoldDB" id="L0PGT8"/>
<comment type="caution">
    <text evidence="2">The sequence shown here is derived from an EMBL/GenBank/DDBJ whole genome shotgun (WGS) entry which is preliminary data.</text>
</comment>